<protein>
    <submittedName>
        <fullName evidence="1">Uncharacterized protein</fullName>
    </submittedName>
</protein>
<dbReference type="Proteomes" id="UP001148838">
    <property type="component" value="Unassembled WGS sequence"/>
</dbReference>
<reference evidence="1 2" key="1">
    <citation type="journal article" date="2022" name="Allergy">
        <title>Genome assembly and annotation of Periplaneta americana reveal a comprehensive cockroach allergen profile.</title>
        <authorList>
            <person name="Wang L."/>
            <person name="Xiong Q."/>
            <person name="Saelim N."/>
            <person name="Wang L."/>
            <person name="Nong W."/>
            <person name="Wan A.T."/>
            <person name="Shi M."/>
            <person name="Liu X."/>
            <person name="Cao Q."/>
            <person name="Hui J.H.L."/>
            <person name="Sookrung N."/>
            <person name="Leung T.F."/>
            <person name="Tungtrongchitr A."/>
            <person name="Tsui S.K.W."/>
        </authorList>
    </citation>
    <scope>NUCLEOTIDE SEQUENCE [LARGE SCALE GENOMIC DNA]</scope>
    <source>
        <strain evidence="1">PWHHKU_190912</strain>
    </source>
</reference>
<evidence type="ECO:0000313" key="2">
    <source>
        <dbReference type="Proteomes" id="UP001148838"/>
    </source>
</evidence>
<proteinExistence type="predicted"/>
<accession>A0ABQ8T172</accession>
<gene>
    <name evidence="1" type="ORF">ANN_08356</name>
</gene>
<sequence length="242" mass="27799">MSGSSTAEAVDMSDSAVDTGVVCRRFRRQSNCKRISGLSFDHLLGKVTDDADLGKFFLNLLRGLREGKLEHTAGHRRHSAKVLACRSGVALGAKDKSRIEAAHMRFLRSTLGVTRRDRLRNKDTRNQLQQDNIVEEIQRYQKQWKEHVLRMSPSRLPRQAFFYRPFGGRDVERPNPHNDPSNEEYVDSTANVSSLNTSLFDQGMFLIKQESLQQEKYKRQKFENIVKDKVFDIKDAEEPGPF</sequence>
<organism evidence="1 2">
    <name type="scientific">Periplaneta americana</name>
    <name type="common">American cockroach</name>
    <name type="synonym">Blatta americana</name>
    <dbReference type="NCBI Taxonomy" id="6978"/>
    <lineage>
        <taxon>Eukaryota</taxon>
        <taxon>Metazoa</taxon>
        <taxon>Ecdysozoa</taxon>
        <taxon>Arthropoda</taxon>
        <taxon>Hexapoda</taxon>
        <taxon>Insecta</taxon>
        <taxon>Pterygota</taxon>
        <taxon>Neoptera</taxon>
        <taxon>Polyneoptera</taxon>
        <taxon>Dictyoptera</taxon>
        <taxon>Blattodea</taxon>
        <taxon>Blattoidea</taxon>
        <taxon>Blattidae</taxon>
        <taxon>Blattinae</taxon>
        <taxon>Periplaneta</taxon>
    </lineage>
</organism>
<name>A0ABQ8T172_PERAM</name>
<dbReference type="EMBL" id="JAJSOF020000017">
    <property type="protein sequence ID" value="KAJ4440217.1"/>
    <property type="molecule type" value="Genomic_DNA"/>
</dbReference>
<evidence type="ECO:0000313" key="1">
    <source>
        <dbReference type="EMBL" id="KAJ4440217.1"/>
    </source>
</evidence>
<keyword evidence="2" id="KW-1185">Reference proteome</keyword>
<comment type="caution">
    <text evidence="1">The sequence shown here is derived from an EMBL/GenBank/DDBJ whole genome shotgun (WGS) entry which is preliminary data.</text>
</comment>